<dbReference type="EMBL" id="JAATIS010000220">
    <property type="protein sequence ID" value="KAG2468857.1"/>
    <property type="molecule type" value="Genomic_DNA"/>
</dbReference>
<dbReference type="GO" id="GO:0016192">
    <property type="term" value="P:vesicle-mediated transport"/>
    <property type="evidence" value="ECO:0007669"/>
    <property type="project" value="UniProtKB-KW"/>
</dbReference>
<keyword evidence="1" id="KW-0333">Golgi apparatus</keyword>
<keyword evidence="1" id="KW-0931">ER-Golgi transport</keyword>
<comment type="subcellular location">
    <subcellularLocation>
        <location evidence="1">Golgi apparatus</location>
        <location evidence="1">cis-Golgi network membrane</location>
        <topology evidence="1">Single-pass membrane protein</topology>
    </subcellularLocation>
</comment>
<protein>
    <recommendedName>
        <fullName evidence="1">Zinc finger protein-like 1</fullName>
    </recommendedName>
</protein>
<comment type="caution">
    <text evidence="3">The sequence shown here is derived from an EMBL/GenBank/DDBJ whole genome shotgun (WGS) entry which is preliminary data.</text>
</comment>
<feature type="compositionally biased region" description="Low complexity" evidence="2">
    <location>
        <begin position="262"/>
        <end position="273"/>
    </location>
</feature>
<feature type="region of interest" description="Disordered" evidence="2">
    <location>
        <begin position="258"/>
        <end position="279"/>
    </location>
</feature>
<evidence type="ECO:0000256" key="1">
    <source>
        <dbReference type="RuleBase" id="RU369078"/>
    </source>
</evidence>
<proteinExistence type="inferred from homology"/>
<feature type="transmembrane region" description="Helical" evidence="1">
    <location>
        <begin position="234"/>
        <end position="253"/>
    </location>
</feature>
<dbReference type="PANTHER" id="PTHR12981">
    <property type="entry name" value="ZINC FINGER PROTEIN-LIKE 1"/>
    <property type="match status" value="1"/>
</dbReference>
<keyword evidence="1" id="KW-0812">Transmembrane</keyword>
<keyword evidence="1" id="KW-0472">Membrane</keyword>
<keyword evidence="1" id="KW-0479">Metal-binding</keyword>
<keyword evidence="1" id="KW-1133">Transmembrane helix</keyword>
<organism evidence="3 4">
    <name type="scientific">Polypterus senegalus</name>
    <name type="common">Senegal bichir</name>
    <dbReference type="NCBI Taxonomy" id="55291"/>
    <lineage>
        <taxon>Eukaryota</taxon>
        <taxon>Metazoa</taxon>
        <taxon>Chordata</taxon>
        <taxon>Craniata</taxon>
        <taxon>Vertebrata</taxon>
        <taxon>Euteleostomi</taxon>
        <taxon>Actinopterygii</taxon>
        <taxon>Polypteriformes</taxon>
        <taxon>Polypteridae</taxon>
        <taxon>Polypterus</taxon>
    </lineage>
</organism>
<comment type="similarity">
    <text evidence="1">Belongs to the ZFPL1 family.</text>
</comment>
<evidence type="ECO:0000313" key="4">
    <source>
        <dbReference type="Proteomes" id="UP000886611"/>
    </source>
</evidence>
<keyword evidence="4" id="KW-1185">Reference proteome</keyword>
<reference evidence="3 4" key="1">
    <citation type="journal article" date="2021" name="Cell">
        <title>Tracing the genetic footprints of vertebrate landing in non-teleost ray-finned fishes.</title>
        <authorList>
            <person name="Bi X."/>
            <person name="Wang K."/>
            <person name="Yang L."/>
            <person name="Pan H."/>
            <person name="Jiang H."/>
            <person name="Wei Q."/>
            <person name="Fang M."/>
            <person name="Yu H."/>
            <person name="Zhu C."/>
            <person name="Cai Y."/>
            <person name="He Y."/>
            <person name="Gan X."/>
            <person name="Zeng H."/>
            <person name="Yu D."/>
            <person name="Zhu Y."/>
            <person name="Jiang H."/>
            <person name="Qiu Q."/>
            <person name="Yang H."/>
            <person name="Zhang Y.E."/>
            <person name="Wang W."/>
            <person name="Zhu M."/>
            <person name="He S."/>
            <person name="Zhang G."/>
        </authorList>
    </citation>
    <scope>NUCLEOTIDE SEQUENCE [LARGE SCALE GENOMIC DNA]</scope>
    <source>
        <strain evidence="3">Bchr_013</strain>
    </source>
</reference>
<keyword evidence="1" id="KW-0813">Transport</keyword>
<dbReference type="GO" id="GO:0008270">
    <property type="term" value="F:zinc ion binding"/>
    <property type="evidence" value="ECO:0007669"/>
    <property type="project" value="UniProtKB-UniRule"/>
</dbReference>
<name>A0A8X7XN11_POLSE</name>
<dbReference type="InterPro" id="IPR039043">
    <property type="entry name" value="ZFPL1"/>
</dbReference>
<dbReference type="GO" id="GO:0005794">
    <property type="term" value="C:Golgi apparatus"/>
    <property type="evidence" value="ECO:0007669"/>
    <property type="project" value="UniProtKB-SubCell"/>
</dbReference>
<evidence type="ECO:0000313" key="3">
    <source>
        <dbReference type="EMBL" id="KAG2468857.1"/>
    </source>
</evidence>
<gene>
    <name evidence="3" type="primary">Zfpl1</name>
    <name evidence="3" type="ORF">GTO96_0004614</name>
</gene>
<sequence length="279" mass="31244">MRADKIAREAKRVGRVQTYLQVIEHIRVHEPPYSDSLWSPRYPAGPCIKTTKSMRPCWNSGHVHAVGRAPPGGLGCIVQSYLQWLQDSDYNPNCRLCLTPLSEKETTRLVCYASAVHSSETLTESSQSTALSYSSRSNAPSHSDYTMSLNNGGVRESHAVINMSGTAANESITIHAASSPRKMYDTRDTENSSVTQIDFDDDKYRRRSALNWFAQILKNRSSSRKRPRSMKQRVLMVLIIGIIGFFTLILIMSKLGRASTENDPNLDPLLNPNIRVGQE</sequence>
<feature type="non-terminal residue" evidence="3">
    <location>
        <position position="279"/>
    </location>
</feature>
<keyword evidence="1" id="KW-0863">Zinc-finger</keyword>
<dbReference type="PANTHER" id="PTHR12981:SF0">
    <property type="entry name" value="ZINC FINGER PROTEIN-LIKE 1"/>
    <property type="match status" value="1"/>
</dbReference>
<dbReference type="AlphaFoldDB" id="A0A8X7XN11"/>
<dbReference type="Proteomes" id="UP000886611">
    <property type="component" value="Unassembled WGS sequence"/>
</dbReference>
<feature type="non-terminal residue" evidence="3">
    <location>
        <position position="1"/>
    </location>
</feature>
<comment type="domain">
    <text evidence="1">The B box-type and RING-type zinc fingers although degenerate play a central role in function of the protein.</text>
</comment>
<evidence type="ECO:0000256" key="2">
    <source>
        <dbReference type="SAM" id="MobiDB-lite"/>
    </source>
</evidence>
<keyword evidence="1" id="KW-0862">Zinc</keyword>
<accession>A0A8X7XN11</accession>
<comment type="function">
    <text evidence="1">Required for cis-Golgi integrity and efficient ER to Golgi transport.</text>
</comment>